<evidence type="ECO:0000256" key="1">
    <source>
        <dbReference type="SAM" id="SignalP"/>
    </source>
</evidence>
<dbReference type="PROSITE" id="PS51318">
    <property type="entry name" value="TAT"/>
    <property type="match status" value="1"/>
</dbReference>
<organism evidence="2 3">
    <name type="scientific">Actinomadura gamaensis</name>
    <dbReference type="NCBI Taxonomy" id="1763541"/>
    <lineage>
        <taxon>Bacteria</taxon>
        <taxon>Bacillati</taxon>
        <taxon>Actinomycetota</taxon>
        <taxon>Actinomycetes</taxon>
        <taxon>Streptosporangiales</taxon>
        <taxon>Thermomonosporaceae</taxon>
        <taxon>Actinomadura</taxon>
    </lineage>
</organism>
<dbReference type="InterPro" id="IPR006311">
    <property type="entry name" value="TAT_signal"/>
</dbReference>
<name>A0ABV9U667_9ACTN</name>
<keyword evidence="1" id="KW-0732">Signal</keyword>
<sequence length="206" mass="21075">MPAAPRPDARRTVLSAAFVLAASLVTAAPAHAAARAQDPAAARAQDPAAARDRDQSAVLTCTLSTAPGRPITFSPPVRLQPRTVTTSGTLNLRDCASSGRVRSRIATGTMTFRGRARTGCTTAAGPRGGADITWYDARGHRLATSHLSATGQGRASLAEIMLNGRVTSGHLAGHRASGSLTPAGRLTNCALTGTATIQGTGRLTIT</sequence>
<comment type="caution">
    <text evidence="2">The sequence shown here is derived from an EMBL/GenBank/DDBJ whole genome shotgun (WGS) entry which is preliminary data.</text>
</comment>
<dbReference type="EMBL" id="JBHSIT010000011">
    <property type="protein sequence ID" value="MFC4912017.1"/>
    <property type="molecule type" value="Genomic_DNA"/>
</dbReference>
<gene>
    <name evidence="2" type="ORF">ACFPCY_32260</name>
</gene>
<evidence type="ECO:0000313" key="3">
    <source>
        <dbReference type="Proteomes" id="UP001595872"/>
    </source>
</evidence>
<proteinExistence type="predicted"/>
<keyword evidence="3" id="KW-1185">Reference proteome</keyword>
<evidence type="ECO:0000313" key="2">
    <source>
        <dbReference type="EMBL" id="MFC4912017.1"/>
    </source>
</evidence>
<dbReference type="Proteomes" id="UP001595872">
    <property type="component" value="Unassembled WGS sequence"/>
</dbReference>
<feature type="chain" id="PRO_5045220417" evidence="1">
    <location>
        <begin position="33"/>
        <end position="206"/>
    </location>
</feature>
<reference evidence="3" key="1">
    <citation type="journal article" date="2019" name="Int. J. Syst. Evol. Microbiol.">
        <title>The Global Catalogue of Microorganisms (GCM) 10K type strain sequencing project: providing services to taxonomists for standard genome sequencing and annotation.</title>
        <authorList>
            <consortium name="The Broad Institute Genomics Platform"/>
            <consortium name="The Broad Institute Genome Sequencing Center for Infectious Disease"/>
            <person name="Wu L."/>
            <person name="Ma J."/>
        </authorList>
    </citation>
    <scope>NUCLEOTIDE SEQUENCE [LARGE SCALE GENOMIC DNA]</scope>
    <source>
        <strain evidence="3">KLKA75</strain>
    </source>
</reference>
<protein>
    <submittedName>
        <fullName evidence="2">Uncharacterized protein</fullName>
    </submittedName>
</protein>
<dbReference type="RefSeq" id="WP_378261531.1">
    <property type="nucleotide sequence ID" value="NZ_JBHSIT010000011.1"/>
</dbReference>
<feature type="signal peptide" evidence="1">
    <location>
        <begin position="1"/>
        <end position="32"/>
    </location>
</feature>
<accession>A0ABV9U667</accession>